<sequence length="294" mass="33071">MSWQQSTVRQSNFGASESARDPSHHNSGDSSILRYIKELTTHQTNAKQQRIDRYLQHVKHAQPDEDFSVTAPKPARLVSATGPTYNQLADGVAASLRAERLREENSSSNRAGVAEFPKWSNPRSQSKRPHKGNGIREQVKPKRARVKKQTTIGGALDRFRFHYAALSEKMVPTHGAERCARDTTTPVVMASNGKQQRQTTQLQRSMLVPQYADSGFNSRADSTRHPIQLQEPHLVNTHPAKDPFPDPSRSLLQSTCNTAQEEITKDDVGDDICFPEVFVRTYDPLSCIMEMVFF</sequence>
<comment type="caution">
    <text evidence="2">The sequence shown here is derived from an EMBL/GenBank/DDBJ whole genome shotgun (WGS) entry which is preliminary data.</text>
</comment>
<dbReference type="AlphaFoldDB" id="A0AAV1UW65"/>
<dbReference type="Proteomes" id="UP001162060">
    <property type="component" value="Unassembled WGS sequence"/>
</dbReference>
<evidence type="ECO:0000313" key="3">
    <source>
        <dbReference type="Proteomes" id="UP001162060"/>
    </source>
</evidence>
<evidence type="ECO:0000256" key="1">
    <source>
        <dbReference type="SAM" id="MobiDB-lite"/>
    </source>
</evidence>
<name>A0AAV1UW65_9STRA</name>
<feature type="region of interest" description="Disordered" evidence="1">
    <location>
        <begin position="1"/>
        <end position="29"/>
    </location>
</feature>
<gene>
    <name evidence="2" type="ORF">PM001_LOCUS23137</name>
</gene>
<organism evidence="2 3">
    <name type="scientific">Peronospora matthiolae</name>
    <dbReference type="NCBI Taxonomy" id="2874970"/>
    <lineage>
        <taxon>Eukaryota</taxon>
        <taxon>Sar</taxon>
        <taxon>Stramenopiles</taxon>
        <taxon>Oomycota</taxon>
        <taxon>Peronosporomycetes</taxon>
        <taxon>Peronosporales</taxon>
        <taxon>Peronosporaceae</taxon>
        <taxon>Peronospora</taxon>
    </lineage>
</organism>
<dbReference type="EMBL" id="CAKLBY020000228">
    <property type="protein sequence ID" value="CAK7937987.1"/>
    <property type="molecule type" value="Genomic_DNA"/>
</dbReference>
<feature type="compositionally biased region" description="Basic and acidic residues" evidence="1">
    <location>
        <begin position="18"/>
        <end position="27"/>
    </location>
</feature>
<feature type="compositionally biased region" description="Polar residues" evidence="1">
    <location>
        <begin position="1"/>
        <end position="15"/>
    </location>
</feature>
<reference evidence="2" key="1">
    <citation type="submission" date="2024-01" db="EMBL/GenBank/DDBJ databases">
        <authorList>
            <person name="Webb A."/>
        </authorList>
    </citation>
    <scope>NUCLEOTIDE SEQUENCE</scope>
    <source>
        <strain evidence="2">Pm1</strain>
    </source>
</reference>
<feature type="region of interest" description="Disordered" evidence="1">
    <location>
        <begin position="100"/>
        <end position="149"/>
    </location>
</feature>
<accession>A0AAV1UW65</accession>
<evidence type="ECO:0000313" key="2">
    <source>
        <dbReference type="EMBL" id="CAK7937987.1"/>
    </source>
</evidence>
<proteinExistence type="predicted"/>
<protein>
    <submittedName>
        <fullName evidence="2">Uncharacterized protein</fullName>
    </submittedName>
</protein>